<keyword evidence="3" id="KW-0472">Membrane</keyword>
<dbReference type="Pfam" id="PF09394">
    <property type="entry name" value="Inhibitor_I42"/>
    <property type="match status" value="1"/>
</dbReference>
<dbReference type="GO" id="GO:0004869">
    <property type="term" value="F:cysteine-type endopeptidase inhibitor activity"/>
    <property type="evidence" value="ECO:0007669"/>
    <property type="project" value="UniProtKB-KW"/>
</dbReference>
<dbReference type="Proteomes" id="UP000092403">
    <property type="component" value="Unassembled WGS sequence"/>
</dbReference>
<evidence type="ECO:0000313" key="8">
    <source>
        <dbReference type="Proteomes" id="UP000091929"/>
    </source>
</evidence>
<evidence type="ECO:0000259" key="4">
    <source>
        <dbReference type="Pfam" id="PF09394"/>
    </source>
</evidence>
<dbReference type="PANTHER" id="PTHR36530">
    <property type="entry name" value="INHIBITOR OF CYSTEINE PEPTIDASE"/>
    <property type="match status" value="1"/>
</dbReference>
<accession>A0A150IJI4</accession>
<evidence type="ECO:0000313" key="9">
    <source>
        <dbReference type="Proteomes" id="UP000092401"/>
    </source>
</evidence>
<keyword evidence="3" id="KW-0812">Transmembrane</keyword>
<dbReference type="AlphaFoldDB" id="A0A150IJI4"/>
<keyword evidence="3" id="KW-1133">Transmembrane helix</keyword>
<proteinExistence type="predicted"/>
<dbReference type="InterPro" id="IPR052781">
    <property type="entry name" value="Cys_protease_inhibitor_I42"/>
</dbReference>
<name>A0A150IJI4_9EURY</name>
<organism evidence="5 9">
    <name type="scientific">Candidatus Methanofastidiosum methylothiophilum</name>
    <dbReference type="NCBI Taxonomy" id="1705564"/>
    <lineage>
        <taxon>Archaea</taxon>
        <taxon>Methanobacteriati</taxon>
        <taxon>Methanobacteriota</taxon>
        <taxon>Stenosarchaea group</taxon>
        <taxon>Candidatus Methanofastidiosia</taxon>
        <taxon>Candidatus Methanofastidiosales</taxon>
        <taxon>Candidatus Methanofastidiosaceae</taxon>
        <taxon>Candidatus Methanofastidiosum</taxon>
    </lineage>
</organism>
<dbReference type="SUPFAM" id="SSF141066">
    <property type="entry name" value="ICP-like"/>
    <property type="match status" value="1"/>
</dbReference>
<gene>
    <name evidence="5" type="ORF">APG10_01167</name>
    <name evidence="6" type="ORF">APG11_00207</name>
    <name evidence="7" type="ORF">APG12_00219</name>
</gene>
<evidence type="ECO:0000313" key="5">
    <source>
        <dbReference type="EMBL" id="KYC45072.1"/>
    </source>
</evidence>
<dbReference type="PANTHER" id="PTHR36530:SF1">
    <property type="entry name" value="AMOEBIASIN-1"/>
    <property type="match status" value="1"/>
</dbReference>
<reference evidence="8 9" key="1">
    <citation type="journal article" date="2016" name="ISME J.">
        <title>Chasing the elusive Euryarchaeota class WSA2: genomes reveal a uniquely fastidious methyl-reducing methanogen.</title>
        <authorList>
            <person name="Nobu M.K."/>
            <person name="Narihiro T."/>
            <person name="Kuroda K."/>
            <person name="Mei R."/>
            <person name="Liu W.T."/>
        </authorList>
    </citation>
    <scope>NUCLEOTIDE SEQUENCE [LARGE SCALE GENOMIC DNA]</scope>
    <source>
        <strain evidence="5">B03fssc0709_Meth_Bin005</strain>
        <strain evidence="6">B15fssc0709_Meth_Bin003</strain>
        <strain evidence="7">BMIXfssc0709_Meth_Bin006</strain>
    </source>
</reference>
<accession>A0A150IU81</accession>
<dbReference type="EMBL" id="LNJC01000002">
    <property type="protein sequence ID" value="KYC51294.1"/>
    <property type="molecule type" value="Genomic_DNA"/>
</dbReference>
<dbReference type="EMBL" id="LNGE01000031">
    <property type="protein sequence ID" value="KYC45072.1"/>
    <property type="molecule type" value="Genomic_DNA"/>
</dbReference>
<evidence type="ECO:0000256" key="3">
    <source>
        <dbReference type="SAM" id="Phobius"/>
    </source>
</evidence>
<evidence type="ECO:0000313" key="7">
    <source>
        <dbReference type="EMBL" id="KYC51294.1"/>
    </source>
</evidence>
<evidence type="ECO:0000256" key="1">
    <source>
        <dbReference type="ARBA" id="ARBA00022690"/>
    </source>
</evidence>
<keyword evidence="1" id="KW-0646">Protease inhibitor</keyword>
<accession>A0A150J2U7</accession>
<feature type="transmembrane region" description="Helical" evidence="3">
    <location>
        <begin position="7"/>
        <end position="25"/>
    </location>
</feature>
<sequence>MEKNIKILAGGIIILLLAIAGYFAFFTSDEKIYNEDSTGVIVVKKGDTFKIILKSNPTTGYQWNESFDENLIQLINKTYNADEPQLMGSGGMETFEFKVIGHNSNTTINFAYSRVWESVPPIEEKSFQIKIK</sequence>
<dbReference type="EMBL" id="LNGF01000003">
    <property type="protein sequence ID" value="KYC48536.1"/>
    <property type="molecule type" value="Genomic_DNA"/>
</dbReference>
<dbReference type="InterPro" id="IPR036331">
    <property type="entry name" value="Chagasin-like_sf"/>
</dbReference>
<feature type="domain" description="Proteinase inhibitor I42 chagasin" evidence="4">
    <location>
        <begin position="43"/>
        <end position="131"/>
    </location>
</feature>
<comment type="caution">
    <text evidence="5">The sequence shown here is derived from an EMBL/GenBank/DDBJ whole genome shotgun (WGS) entry which is preliminary data.</text>
</comment>
<dbReference type="Proteomes" id="UP000092401">
    <property type="component" value="Unassembled WGS sequence"/>
</dbReference>
<dbReference type="Gene3D" id="2.60.40.2020">
    <property type="match status" value="1"/>
</dbReference>
<keyword evidence="2" id="KW-0789">Thiol protease inhibitor</keyword>
<evidence type="ECO:0000256" key="2">
    <source>
        <dbReference type="ARBA" id="ARBA00022704"/>
    </source>
</evidence>
<dbReference type="InterPro" id="IPR018990">
    <property type="entry name" value="Prot_inh_I42_chagasin"/>
</dbReference>
<dbReference type="Proteomes" id="UP000091929">
    <property type="component" value="Unassembled WGS sequence"/>
</dbReference>
<evidence type="ECO:0000313" key="6">
    <source>
        <dbReference type="EMBL" id="KYC48536.1"/>
    </source>
</evidence>
<protein>
    <submittedName>
        <fullName evidence="5">Chagasin family peptidase inhibitor I42</fullName>
    </submittedName>
</protein>